<sequence length="124" mass="13814">MKVILLVEDFRLVTTRKIGFSYYFLALSRTKTALKTSKRHNQEVLGLQNGPSMTLCSPLQAALLSSFPAIFEELLPMFSVTEVAEFVRGTLSSLPSTLHLGQSMDVVKLQSIGRTVDCRLFSFP</sequence>
<dbReference type="PANTHER" id="PTHR45653">
    <property type="entry name" value="DEDICATOR OF CYTOKINESIS"/>
    <property type="match status" value="1"/>
</dbReference>
<dbReference type="PANTHER" id="PTHR45653:SF4">
    <property type="entry name" value="DEDICATOR OF CYTOKINESIS PROTEIN 3"/>
    <property type="match status" value="1"/>
</dbReference>
<dbReference type="AlphaFoldDB" id="A0A2G9RVF1"/>
<dbReference type="Proteomes" id="UP000228934">
    <property type="component" value="Unassembled WGS sequence"/>
</dbReference>
<dbReference type="Pfam" id="PF23554">
    <property type="entry name" value="TPR_DOCK"/>
    <property type="match status" value="1"/>
</dbReference>
<dbReference type="GO" id="GO:0007264">
    <property type="term" value="P:small GTPase-mediated signal transduction"/>
    <property type="evidence" value="ECO:0007669"/>
    <property type="project" value="InterPro"/>
</dbReference>
<dbReference type="InterPro" id="IPR056372">
    <property type="entry name" value="TPR_DOCK"/>
</dbReference>
<dbReference type="InterPro" id="IPR026791">
    <property type="entry name" value="DOCK"/>
</dbReference>
<gene>
    <name evidence="2" type="ORF">AB205_0094250</name>
</gene>
<dbReference type="OrthoDB" id="18896at2759"/>
<accession>A0A2G9RVF1</accession>
<organism evidence="2 3">
    <name type="scientific">Aquarana catesbeiana</name>
    <name type="common">American bullfrog</name>
    <name type="synonym">Rana catesbeiana</name>
    <dbReference type="NCBI Taxonomy" id="8400"/>
    <lineage>
        <taxon>Eukaryota</taxon>
        <taxon>Metazoa</taxon>
        <taxon>Chordata</taxon>
        <taxon>Craniata</taxon>
        <taxon>Vertebrata</taxon>
        <taxon>Euteleostomi</taxon>
        <taxon>Amphibia</taxon>
        <taxon>Batrachia</taxon>
        <taxon>Anura</taxon>
        <taxon>Neobatrachia</taxon>
        <taxon>Ranoidea</taxon>
        <taxon>Ranidae</taxon>
        <taxon>Aquarana</taxon>
    </lineage>
</organism>
<dbReference type="GO" id="GO:0005886">
    <property type="term" value="C:plasma membrane"/>
    <property type="evidence" value="ECO:0007669"/>
    <property type="project" value="TreeGrafter"/>
</dbReference>
<dbReference type="GO" id="GO:0005737">
    <property type="term" value="C:cytoplasm"/>
    <property type="evidence" value="ECO:0007669"/>
    <property type="project" value="TreeGrafter"/>
</dbReference>
<evidence type="ECO:0000259" key="1">
    <source>
        <dbReference type="Pfam" id="PF23554"/>
    </source>
</evidence>
<name>A0A2G9RVF1_AQUCT</name>
<reference evidence="3" key="1">
    <citation type="journal article" date="2017" name="Nat. Commun.">
        <title>The North American bullfrog draft genome provides insight into hormonal regulation of long noncoding RNA.</title>
        <authorList>
            <person name="Hammond S.A."/>
            <person name="Warren R.L."/>
            <person name="Vandervalk B.P."/>
            <person name="Kucuk E."/>
            <person name="Khan H."/>
            <person name="Gibb E.A."/>
            <person name="Pandoh P."/>
            <person name="Kirk H."/>
            <person name="Zhao Y."/>
            <person name="Jones M."/>
            <person name="Mungall A.J."/>
            <person name="Coope R."/>
            <person name="Pleasance S."/>
            <person name="Moore R.A."/>
            <person name="Holt R.A."/>
            <person name="Round J.M."/>
            <person name="Ohora S."/>
            <person name="Walle B.V."/>
            <person name="Veldhoen N."/>
            <person name="Helbing C.C."/>
            <person name="Birol I."/>
        </authorList>
    </citation>
    <scope>NUCLEOTIDE SEQUENCE [LARGE SCALE GENOMIC DNA]</scope>
</reference>
<feature type="non-terminal residue" evidence="2">
    <location>
        <position position="124"/>
    </location>
</feature>
<feature type="domain" description="Dedicator of cytokinesis TPR repeats region" evidence="1">
    <location>
        <begin position="57"/>
        <end position="123"/>
    </location>
</feature>
<dbReference type="GO" id="GO:0005085">
    <property type="term" value="F:guanyl-nucleotide exchange factor activity"/>
    <property type="evidence" value="ECO:0007669"/>
    <property type="project" value="InterPro"/>
</dbReference>
<dbReference type="GO" id="GO:0031267">
    <property type="term" value="F:small GTPase binding"/>
    <property type="evidence" value="ECO:0007669"/>
    <property type="project" value="TreeGrafter"/>
</dbReference>
<evidence type="ECO:0000313" key="2">
    <source>
        <dbReference type="EMBL" id="PIO31888.1"/>
    </source>
</evidence>
<keyword evidence="3" id="KW-1185">Reference proteome</keyword>
<evidence type="ECO:0000313" key="3">
    <source>
        <dbReference type="Proteomes" id="UP000228934"/>
    </source>
</evidence>
<protein>
    <recommendedName>
        <fullName evidence="1">Dedicator of cytokinesis TPR repeats region domain-containing protein</fullName>
    </recommendedName>
</protein>
<dbReference type="EMBL" id="KV932877">
    <property type="protein sequence ID" value="PIO31888.1"/>
    <property type="molecule type" value="Genomic_DNA"/>
</dbReference>
<proteinExistence type="predicted"/>